<evidence type="ECO:0000313" key="1">
    <source>
        <dbReference type="EMBL" id="MBI6549270.1"/>
    </source>
</evidence>
<protein>
    <recommendedName>
        <fullName evidence="3">Transposase</fullName>
    </recommendedName>
</protein>
<dbReference type="InterPro" id="IPR005063">
    <property type="entry name" value="Transposase_27"/>
</dbReference>
<dbReference type="Proteomes" id="UP000696184">
    <property type="component" value="Unassembled WGS sequence"/>
</dbReference>
<keyword evidence="2" id="KW-1185">Reference proteome</keyword>
<proteinExistence type="predicted"/>
<name>A0ABS0U952_9GAMM</name>
<dbReference type="EMBL" id="JACOII010000039">
    <property type="protein sequence ID" value="MBI6549270.1"/>
    <property type="molecule type" value="Genomic_DNA"/>
</dbReference>
<comment type="caution">
    <text evidence="1">The sequence shown here is derived from an EMBL/GenBank/DDBJ whole genome shotgun (WGS) entry which is preliminary data.</text>
</comment>
<evidence type="ECO:0008006" key="3">
    <source>
        <dbReference type="Google" id="ProtNLM"/>
    </source>
</evidence>
<accession>A0ABS0U952</accession>
<gene>
    <name evidence="1" type="ORF">H8A87_11195</name>
</gene>
<dbReference type="Pfam" id="PF03400">
    <property type="entry name" value="DDE_Tnp_IS1"/>
    <property type="match status" value="1"/>
</dbReference>
<sequence length="45" mass="5496">MGRHVFSEKKQRHWLWYFFETKRKLVIAHVFGPELMPPAENCSTY</sequence>
<reference evidence="1 2" key="1">
    <citation type="submission" date="2020-08" db="EMBL/GenBank/DDBJ databases">
        <title>Description of Xenorhabdus lircayensis sp. nov., the symbiotic bacterium associated with the entomopathogenic nematode Steirnernema unicornum.</title>
        <authorList>
            <person name="Castaneda-Alvarez C."/>
            <person name="Prodan S."/>
            <person name="Zamorano A."/>
            <person name="San-Blas E."/>
            <person name="Aballay E."/>
        </authorList>
    </citation>
    <scope>NUCLEOTIDE SEQUENCE [LARGE SCALE GENOMIC DNA]</scope>
    <source>
        <strain evidence="1 2">VLS</strain>
    </source>
</reference>
<organism evidence="1 2">
    <name type="scientific">Xenorhabdus lircayensis</name>
    <dbReference type="NCBI Taxonomy" id="2763499"/>
    <lineage>
        <taxon>Bacteria</taxon>
        <taxon>Pseudomonadati</taxon>
        <taxon>Pseudomonadota</taxon>
        <taxon>Gammaproteobacteria</taxon>
        <taxon>Enterobacterales</taxon>
        <taxon>Morganellaceae</taxon>
        <taxon>Xenorhabdus</taxon>
    </lineage>
</organism>
<evidence type="ECO:0000313" key="2">
    <source>
        <dbReference type="Proteomes" id="UP000696184"/>
    </source>
</evidence>